<evidence type="ECO:0000256" key="1">
    <source>
        <dbReference type="SAM" id="MobiDB-lite"/>
    </source>
</evidence>
<keyword evidence="5" id="KW-1185">Reference proteome</keyword>
<evidence type="ECO:0000313" key="5">
    <source>
        <dbReference type="Proteomes" id="UP001500280"/>
    </source>
</evidence>
<evidence type="ECO:0000313" key="4">
    <source>
        <dbReference type="EMBL" id="GAA1711487.1"/>
    </source>
</evidence>
<feature type="domain" description="DUF6318" evidence="3">
    <location>
        <begin position="63"/>
        <end position="125"/>
    </location>
</feature>
<dbReference type="EMBL" id="BAAANF010000023">
    <property type="protein sequence ID" value="GAA1711487.1"/>
    <property type="molecule type" value="Genomic_DNA"/>
</dbReference>
<dbReference type="RefSeq" id="WP_344161845.1">
    <property type="nucleotide sequence ID" value="NZ_BAAANF010000023.1"/>
</dbReference>
<organism evidence="4 5">
    <name type="scientific">Kribbella yunnanensis</name>
    <dbReference type="NCBI Taxonomy" id="190194"/>
    <lineage>
        <taxon>Bacteria</taxon>
        <taxon>Bacillati</taxon>
        <taxon>Actinomycetota</taxon>
        <taxon>Actinomycetes</taxon>
        <taxon>Propionibacteriales</taxon>
        <taxon>Kribbellaceae</taxon>
        <taxon>Kribbella</taxon>
    </lineage>
</organism>
<evidence type="ECO:0000256" key="2">
    <source>
        <dbReference type="SAM" id="SignalP"/>
    </source>
</evidence>
<protein>
    <recommendedName>
        <fullName evidence="3">DUF6318 domain-containing protein</fullName>
    </recommendedName>
</protein>
<proteinExistence type="predicted"/>
<dbReference type="Proteomes" id="UP001500280">
    <property type="component" value="Unassembled WGS sequence"/>
</dbReference>
<dbReference type="Pfam" id="PF19843">
    <property type="entry name" value="DUF6318"/>
    <property type="match status" value="1"/>
</dbReference>
<feature type="compositionally biased region" description="Low complexity" evidence="1">
    <location>
        <begin position="42"/>
        <end position="59"/>
    </location>
</feature>
<dbReference type="PROSITE" id="PS51257">
    <property type="entry name" value="PROKAR_LIPOPROTEIN"/>
    <property type="match status" value="1"/>
</dbReference>
<feature type="region of interest" description="Disordered" evidence="1">
    <location>
        <begin position="26"/>
        <end position="69"/>
    </location>
</feature>
<gene>
    <name evidence="4" type="ORF">GCM10009745_69480</name>
</gene>
<feature type="chain" id="PRO_5045120384" description="DUF6318 domain-containing protein" evidence="2">
    <location>
        <begin position="23"/>
        <end position="201"/>
    </location>
</feature>
<comment type="caution">
    <text evidence="4">The sequence shown here is derived from an EMBL/GenBank/DDBJ whole genome shotgun (WGS) entry which is preliminary data.</text>
</comment>
<reference evidence="5" key="1">
    <citation type="journal article" date="2019" name="Int. J. Syst. Evol. Microbiol.">
        <title>The Global Catalogue of Microorganisms (GCM) 10K type strain sequencing project: providing services to taxonomists for standard genome sequencing and annotation.</title>
        <authorList>
            <consortium name="The Broad Institute Genomics Platform"/>
            <consortium name="The Broad Institute Genome Sequencing Center for Infectious Disease"/>
            <person name="Wu L."/>
            <person name="Ma J."/>
        </authorList>
    </citation>
    <scope>NUCLEOTIDE SEQUENCE [LARGE SCALE GENOMIC DNA]</scope>
    <source>
        <strain evidence="5">JCM 14307</strain>
    </source>
</reference>
<accession>A0ABP4UXZ5</accession>
<keyword evidence="2" id="KW-0732">Signal</keyword>
<name>A0ABP4UXZ5_9ACTN</name>
<feature type="signal peptide" evidence="2">
    <location>
        <begin position="1"/>
        <end position="22"/>
    </location>
</feature>
<sequence length="201" mass="20591">MTTRNKPAFGAALCLGALLLTACGPGSPEAGRPNTAPPPSQPSGSTSGPGTSAPTTATPTAPPTRPVPAVGSNLAAGEAFIGFYVDLLNYSYVTGDPAGFLAESDKGCVGCNALADYVKKVNAKNGTLKGDFQDRLVDVKEIHKGEKDHLGGSATLKTGAYEEIQSPGGSPVPQAAGIGTMEFTLSRSGDNWVMYEMQIDE</sequence>
<evidence type="ECO:0000259" key="3">
    <source>
        <dbReference type="Pfam" id="PF19843"/>
    </source>
</evidence>
<dbReference type="InterPro" id="IPR046281">
    <property type="entry name" value="DUF6318"/>
</dbReference>